<gene>
    <name evidence="1" type="ORF">ACK4CP_33080</name>
</gene>
<reference evidence="1 2" key="1">
    <citation type="submission" date="2024-12" db="EMBL/GenBank/DDBJ databases">
        <title>The coexistence of Mycolicibacterium septicum and Mycolicibacterium nivoides in clinical samples.</title>
        <authorList>
            <person name="Wang C."/>
            <person name="Feng Y."/>
            <person name="Zong Z."/>
        </authorList>
    </citation>
    <scope>NUCLEOTIDE SEQUENCE [LARGE SCALE GENOMIC DNA]</scope>
    <source>
        <strain evidence="1 2">120310</strain>
    </source>
</reference>
<sequence length="255" mass="28474">MKLVNAELALPVRLTDPTDNGFLILAAEAGRWGGPLALPSRTRRRLAIRLEGWAAKLAHRDDVVEAVVFRGVLRPPGEGAALLARAGVRPARHDLVVLVRTTDVDAIDTVRADDAYRAMVSEMQRSARHSFEMAADNAARIADVDHTGDRWFLFNYFHCDSAETVYATWEYTAGWFQHHTALPDSTLLAPRPGEPTDYRVVNHASWPTLRVFLPSLLFRRTFRSFVLANFKANDVAAQPIIYRRTAATGSSSRRP</sequence>
<comment type="caution">
    <text evidence="1">The sequence shown here is derived from an EMBL/GenBank/DDBJ whole genome shotgun (WGS) entry which is preliminary data.</text>
</comment>
<organism evidence="1 2">
    <name type="scientific">Mycolicibacterium septicum</name>
    <dbReference type="NCBI Taxonomy" id="98668"/>
    <lineage>
        <taxon>Bacteria</taxon>
        <taxon>Bacillati</taxon>
        <taxon>Actinomycetota</taxon>
        <taxon>Actinomycetes</taxon>
        <taxon>Mycobacteriales</taxon>
        <taxon>Mycobacteriaceae</taxon>
        <taxon>Mycolicibacterium</taxon>
    </lineage>
</organism>
<protein>
    <submittedName>
        <fullName evidence="1">Uncharacterized protein</fullName>
    </submittedName>
</protein>
<dbReference type="EMBL" id="JBKBDE010000019">
    <property type="protein sequence ID" value="MFN6555266.1"/>
    <property type="molecule type" value="Genomic_DNA"/>
</dbReference>
<evidence type="ECO:0000313" key="1">
    <source>
        <dbReference type="EMBL" id="MFN6555266.1"/>
    </source>
</evidence>
<dbReference type="RefSeq" id="WP_409553195.1">
    <property type="nucleotide sequence ID" value="NZ_JBKBDE010000019.1"/>
</dbReference>
<proteinExistence type="predicted"/>
<name>A0ABW9M8Q8_9MYCO</name>
<dbReference type="Proteomes" id="UP001635817">
    <property type="component" value="Unassembled WGS sequence"/>
</dbReference>
<keyword evidence="2" id="KW-1185">Reference proteome</keyword>
<accession>A0ABW9M8Q8</accession>
<evidence type="ECO:0000313" key="2">
    <source>
        <dbReference type="Proteomes" id="UP001635817"/>
    </source>
</evidence>